<gene>
    <name evidence="1" type="ORF">M123_4814</name>
</gene>
<dbReference type="Pfam" id="PF05402">
    <property type="entry name" value="PqqD"/>
    <property type="match status" value="1"/>
</dbReference>
<sequence length="102" mass="11587">MESDKIKLIPKPHLKLRRIGSRHMIVEASDSCVNLTNVYSLNGTAARLWEAVCKDGCRTPGELAEELCSTYDVGYGRALRDVERQIEEWEKMGLLVRRHTGD</sequence>
<dbReference type="InterPro" id="IPR008792">
    <property type="entry name" value="PQQD"/>
</dbReference>
<reference evidence="1 2" key="1">
    <citation type="submission" date="2014-02" db="EMBL/GenBank/DDBJ databases">
        <authorList>
            <person name="Sears C."/>
            <person name="Carroll K."/>
            <person name="Sack B.R."/>
            <person name="Qadri F."/>
            <person name="Myers L.L."/>
            <person name="Chung G.-T."/>
            <person name="Escheverria P."/>
            <person name="Fraser C.M."/>
            <person name="Sadzewicz L."/>
            <person name="Shefchek K.A."/>
            <person name="Tallon L."/>
            <person name="Das S.P."/>
            <person name="Daugherty S."/>
            <person name="Mongodin E.F."/>
        </authorList>
    </citation>
    <scope>NUCLEOTIDE SEQUENCE [LARGE SCALE GENOMIC DNA]</scope>
    <source>
        <strain evidence="1 2">3976T8</strain>
    </source>
</reference>
<accession>A0A016B345</accession>
<dbReference type="Gene3D" id="1.10.10.1150">
    <property type="entry name" value="Coenzyme PQQ synthesis protein D (PqqD)"/>
    <property type="match status" value="1"/>
</dbReference>
<evidence type="ECO:0008006" key="3">
    <source>
        <dbReference type="Google" id="ProtNLM"/>
    </source>
</evidence>
<dbReference type="EMBL" id="JGDS01000015">
    <property type="protein sequence ID" value="EXZ75698.1"/>
    <property type="molecule type" value="Genomic_DNA"/>
</dbReference>
<comment type="caution">
    <text evidence="1">The sequence shown here is derived from an EMBL/GenBank/DDBJ whole genome shotgun (WGS) entry which is preliminary data.</text>
</comment>
<dbReference type="AlphaFoldDB" id="A0A016B345"/>
<organism evidence="1 2">
    <name type="scientific">Bacteroides fragilis str. 3976T8</name>
    <dbReference type="NCBI Taxonomy" id="1339314"/>
    <lineage>
        <taxon>Bacteria</taxon>
        <taxon>Pseudomonadati</taxon>
        <taxon>Bacteroidota</taxon>
        <taxon>Bacteroidia</taxon>
        <taxon>Bacteroidales</taxon>
        <taxon>Bacteroidaceae</taxon>
        <taxon>Bacteroides</taxon>
    </lineage>
</organism>
<protein>
    <recommendedName>
        <fullName evidence="3">PqqD family protein</fullName>
    </recommendedName>
</protein>
<evidence type="ECO:0000313" key="2">
    <source>
        <dbReference type="Proteomes" id="UP000020938"/>
    </source>
</evidence>
<dbReference type="RefSeq" id="WP_032597405.1">
    <property type="nucleotide sequence ID" value="NZ_JGDS01000015.1"/>
</dbReference>
<name>A0A016B345_BACFG</name>
<evidence type="ECO:0000313" key="1">
    <source>
        <dbReference type="EMBL" id="EXZ75698.1"/>
    </source>
</evidence>
<dbReference type="PATRIC" id="fig|1339314.3.peg.132"/>
<dbReference type="Proteomes" id="UP000020938">
    <property type="component" value="Unassembled WGS sequence"/>
</dbReference>
<dbReference type="InterPro" id="IPR041881">
    <property type="entry name" value="PqqD_sf"/>
</dbReference>
<proteinExistence type="predicted"/>